<sequence length="241" mass="27469">MKITLDIDYESEYLFWPIYSRDERLLALEMTGCFNSADGKLTVPGDILMSMLTTAQKLTLLDEQIDIIQRKAEWLKLHRFLLVWRIEKHCAELLMASIPRRNAIRALPFVHLEINEAFPHLEEGKGNRGITELSNMFPLWLDNFGSGKVNLKAFHDGLLSYVKIDPKLVWDILSRPAPDMIMDPLLNVMKSHQQGPGVIAKGIDTPEHLKKVHHLKVDAIQGKLWPAIPLHALEQELTPAA</sequence>
<gene>
    <name evidence="6" type="ORF">K6K13_12625</name>
</gene>
<evidence type="ECO:0000256" key="3">
    <source>
        <dbReference type="ARBA" id="ARBA00023015"/>
    </source>
</evidence>
<reference evidence="6 7" key="1">
    <citation type="submission" date="2021-08" db="EMBL/GenBank/DDBJ databases">
        <title>Culture and genomic analysis of Symbiopectobacterium purcellii sp. nov. gen. nov., isolated from the leafhopper Empoasca decipiens.</title>
        <authorList>
            <person name="Nadal-Jimenez P."/>
            <person name="Siozios S."/>
            <person name="Halliday N."/>
            <person name="Camara M."/>
            <person name="Hurst G.D.D."/>
        </authorList>
    </citation>
    <scope>NUCLEOTIDE SEQUENCE [LARGE SCALE GENOMIC DNA]</scope>
    <source>
        <strain evidence="6 7">SyEd1</strain>
    </source>
</reference>
<dbReference type="SUPFAM" id="SSF141868">
    <property type="entry name" value="EAL domain-like"/>
    <property type="match status" value="1"/>
</dbReference>
<comment type="similarity">
    <text evidence="1">Belongs to the YdiV family.</text>
</comment>
<dbReference type="Pfam" id="PF00563">
    <property type="entry name" value="EAL"/>
    <property type="match status" value="1"/>
</dbReference>
<evidence type="ECO:0000256" key="2">
    <source>
        <dbReference type="ARBA" id="ARBA00022491"/>
    </source>
</evidence>
<evidence type="ECO:0000259" key="5">
    <source>
        <dbReference type="PROSITE" id="PS50883"/>
    </source>
</evidence>
<evidence type="ECO:0000256" key="1">
    <source>
        <dbReference type="ARBA" id="ARBA00010927"/>
    </source>
</evidence>
<organism evidence="6 7">
    <name type="scientific">Symbiopectobacterium purcellii</name>
    <dbReference type="NCBI Taxonomy" id="2871826"/>
    <lineage>
        <taxon>Bacteria</taxon>
        <taxon>Pseudomonadati</taxon>
        <taxon>Pseudomonadota</taxon>
        <taxon>Gammaproteobacteria</taxon>
        <taxon>Enterobacterales</taxon>
        <taxon>Enterobacteriaceae</taxon>
    </lineage>
</organism>
<keyword evidence="2" id="KW-0678">Repressor</keyword>
<keyword evidence="7" id="KW-1185">Reference proteome</keyword>
<dbReference type="PROSITE" id="PS50883">
    <property type="entry name" value="EAL"/>
    <property type="match status" value="1"/>
</dbReference>
<dbReference type="InterPro" id="IPR035919">
    <property type="entry name" value="EAL_sf"/>
</dbReference>
<accession>A0ABX9AHD2</accession>
<dbReference type="InterPro" id="IPR001633">
    <property type="entry name" value="EAL_dom"/>
</dbReference>
<protein>
    <submittedName>
        <fullName evidence="6">EAL domain-containing protein</fullName>
    </submittedName>
</protein>
<dbReference type="Proteomes" id="UP000825886">
    <property type="component" value="Chromosome"/>
</dbReference>
<keyword evidence="3" id="KW-0805">Transcription regulation</keyword>
<dbReference type="InterPro" id="IPR050706">
    <property type="entry name" value="Cyclic-di-GMP_PDE-like"/>
</dbReference>
<keyword evidence="4" id="KW-0804">Transcription</keyword>
<dbReference type="PANTHER" id="PTHR33121:SF69">
    <property type="entry name" value="ANTI-FLHC(2)FLHD(4) FACTOR YDIV-RELATED"/>
    <property type="match status" value="1"/>
</dbReference>
<name>A0ABX9AHD2_9ENTR</name>
<dbReference type="EMBL" id="CP081864">
    <property type="protein sequence ID" value="QZN94218.1"/>
    <property type="molecule type" value="Genomic_DNA"/>
</dbReference>
<evidence type="ECO:0000313" key="7">
    <source>
        <dbReference type="Proteomes" id="UP000825886"/>
    </source>
</evidence>
<proteinExistence type="inferred from homology"/>
<dbReference type="RefSeq" id="WP_222157345.1">
    <property type="nucleotide sequence ID" value="NZ_CP081864.1"/>
</dbReference>
<dbReference type="PANTHER" id="PTHR33121">
    <property type="entry name" value="CYCLIC DI-GMP PHOSPHODIESTERASE PDEF"/>
    <property type="match status" value="1"/>
</dbReference>
<dbReference type="Gene3D" id="3.20.20.450">
    <property type="entry name" value="EAL domain"/>
    <property type="match status" value="1"/>
</dbReference>
<dbReference type="SMART" id="SM00052">
    <property type="entry name" value="EAL"/>
    <property type="match status" value="1"/>
</dbReference>
<evidence type="ECO:0000313" key="6">
    <source>
        <dbReference type="EMBL" id="QZN94218.1"/>
    </source>
</evidence>
<feature type="domain" description="EAL" evidence="5">
    <location>
        <begin position="1"/>
        <end position="241"/>
    </location>
</feature>
<evidence type="ECO:0000256" key="4">
    <source>
        <dbReference type="ARBA" id="ARBA00023163"/>
    </source>
</evidence>